<keyword evidence="5" id="KW-1185">Reference proteome</keyword>
<evidence type="ECO:0000313" key="2">
    <source>
        <dbReference type="EMBL" id="KJF41038.1"/>
    </source>
</evidence>
<dbReference type="Proteomes" id="UP000431913">
    <property type="component" value="Unassembled WGS sequence"/>
</dbReference>
<dbReference type="EMBL" id="VUNJ01000007">
    <property type="protein sequence ID" value="MST91958.1"/>
    <property type="molecule type" value="Genomic_DNA"/>
</dbReference>
<name>A0A0D8J5F4_9FIRM</name>
<dbReference type="EMBL" id="WMZU01000001">
    <property type="protein sequence ID" value="MTS25763.1"/>
    <property type="molecule type" value="Genomic_DNA"/>
</dbReference>
<dbReference type="EMBL" id="JXXK01000002">
    <property type="protein sequence ID" value="KJF41038.1"/>
    <property type="molecule type" value="Genomic_DNA"/>
</dbReference>
<reference evidence="2" key="1">
    <citation type="submission" date="2015-02" db="EMBL/GenBank/DDBJ databases">
        <title>A novel member of the family Ruminococcaceae isolated from human feces.</title>
        <authorList>
            <person name="Shkoporov A.N."/>
            <person name="Chaplin A.V."/>
            <person name="Motuzova O.V."/>
            <person name="Kafarskaia L.I."/>
            <person name="Khokhlova E.V."/>
            <person name="Efimov B.A."/>
        </authorList>
    </citation>
    <scope>NUCLEOTIDE SEQUENCE [LARGE SCALE GENOMIC DNA]</scope>
    <source>
        <strain evidence="2">585-1</strain>
    </source>
</reference>
<organism evidence="2 5">
    <name type="scientific">Ruthenibacterium lactatiformans</name>
    <dbReference type="NCBI Taxonomy" id="1550024"/>
    <lineage>
        <taxon>Bacteria</taxon>
        <taxon>Bacillati</taxon>
        <taxon>Bacillota</taxon>
        <taxon>Clostridia</taxon>
        <taxon>Eubacteriales</taxon>
        <taxon>Oscillospiraceae</taxon>
        <taxon>Ruthenibacterium</taxon>
    </lineage>
</organism>
<evidence type="ECO:0000313" key="7">
    <source>
        <dbReference type="Proteomes" id="UP000472755"/>
    </source>
</evidence>
<evidence type="ECO:0000313" key="6">
    <source>
        <dbReference type="Proteomes" id="UP000431913"/>
    </source>
</evidence>
<sequence>MMNTQAVRCPAEWSRPDKREKRRAAVSFAALRRSIAAYLETHTAAFWFFSYIGIPVLLLSGVSALACLFALPMLLFC</sequence>
<comment type="caution">
    <text evidence="2">The sequence shown here is derived from an EMBL/GenBank/DDBJ whole genome shotgun (WGS) entry which is preliminary data.</text>
</comment>
<evidence type="ECO:0000256" key="1">
    <source>
        <dbReference type="SAM" id="Phobius"/>
    </source>
</evidence>
<proteinExistence type="predicted"/>
<evidence type="ECO:0000313" key="5">
    <source>
        <dbReference type="Proteomes" id="UP000032483"/>
    </source>
</evidence>
<reference evidence="3 6" key="3">
    <citation type="submission" date="2019-08" db="EMBL/GenBank/DDBJ databases">
        <title>In-depth cultivation of the pig gut microbiome towards novel bacterial diversity and tailored functional studies.</title>
        <authorList>
            <person name="Wylensek D."/>
            <person name="Hitch T.C.A."/>
            <person name="Clavel T."/>
        </authorList>
    </citation>
    <scope>NUCLEOTIDE SEQUENCE [LARGE SCALE GENOMIC DNA]</scope>
    <source>
        <strain evidence="3 6">WCA3-601-WT-6J</strain>
    </source>
</reference>
<accession>A0A0D8J5F4</accession>
<evidence type="ECO:0000313" key="4">
    <source>
        <dbReference type="EMBL" id="MTS25763.1"/>
    </source>
</evidence>
<keyword evidence="1" id="KW-1133">Transmembrane helix</keyword>
<feature type="transmembrane region" description="Helical" evidence="1">
    <location>
        <begin position="46"/>
        <end position="76"/>
    </location>
</feature>
<keyword evidence="1" id="KW-0812">Transmembrane</keyword>
<keyword evidence="1" id="KW-0472">Membrane</keyword>
<dbReference type="Proteomes" id="UP000472755">
    <property type="component" value="Unassembled WGS sequence"/>
</dbReference>
<dbReference type="Proteomes" id="UP000032483">
    <property type="component" value="Unassembled WGS sequence"/>
</dbReference>
<reference evidence="4 7" key="2">
    <citation type="journal article" date="2019" name="Nat. Med.">
        <title>A library of human gut bacterial isolates paired with longitudinal multiomics data enables mechanistic microbiome research.</title>
        <authorList>
            <person name="Poyet M."/>
            <person name="Groussin M."/>
            <person name="Gibbons S.M."/>
            <person name="Avila-Pacheco J."/>
            <person name="Jiang X."/>
            <person name="Kearney S.M."/>
            <person name="Perrotta A.R."/>
            <person name="Berdy B."/>
            <person name="Zhao S."/>
            <person name="Lieberman T.D."/>
            <person name="Swanson P.K."/>
            <person name="Smith M."/>
            <person name="Roesemann S."/>
            <person name="Alexander J.E."/>
            <person name="Rich S.A."/>
            <person name="Livny J."/>
            <person name="Vlamakis H."/>
            <person name="Clish C."/>
            <person name="Bullock K."/>
            <person name="Deik A."/>
            <person name="Scott J."/>
            <person name="Pierce K.A."/>
            <person name="Xavier R.J."/>
            <person name="Alm E.J."/>
        </authorList>
    </citation>
    <scope>NUCLEOTIDE SEQUENCE [LARGE SCALE GENOMIC DNA]</scope>
    <source>
        <strain evidence="4 7">BIOML-A4</strain>
    </source>
</reference>
<dbReference type="AlphaFoldDB" id="A0A0D8J5F4"/>
<evidence type="ECO:0000313" key="3">
    <source>
        <dbReference type="EMBL" id="MST91958.1"/>
    </source>
</evidence>
<protein>
    <submittedName>
        <fullName evidence="2">Uncharacterized protein</fullName>
    </submittedName>
</protein>
<dbReference type="RefSeq" id="WP_009325941.1">
    <property type="nucleotide sequence ID" value="NZ_CATXDA010000094.1"/>
</dbReference>
<gene>
    <name evidence="3" type="ORF">FYJ76_08405</name>
    <name evidence="4" type="ORF">GMD59_00470</name>
    <name evidence="2" type="ORF">TQ39_02085</name>
</gene>